<dbReference type="GO" id="GO:0016052">
    <property type="term" value="P:carbohydrate catabolic process"/>
    <property type="evidence" value="ECO:0007669"/>
    <property type="project" value="InterPro"/>
</dbReference>
<dbReference type="RefSeq" id="WP_008907947.1">
    <property type="nucleotide sequence ID" value="NZ_CAKP01000024.1"/>
</dbReference>
<keyword evidence="4 5" id="KW-0326">Glycosidase</keyword>
<dbReference type="EMBL" id="CAKP01000024">
    <property type="protein sequence ID" value="CCJ32668.1"/>
    <property type="molecule type" value="Genomic_DNA"/>
</dbReference>
<feature type="active site" description="Proton donor" evidence="6">
    <location>
        <position position="515"/>
    </location>
</feature>
<feature type="binding site" evidence="7">
    <location>
        <position position="515"/>
    </location>
    <ligand>
        <name>substrate</name>
    </ligand>
</feature>
<dbReference type="GO" id="GO:0004557">
    <property type="term" value="F:alpha-galactosidase activity"/>
    <property type="evidence" value="ECO:0007669"/>
    <property type="project" value="UniProtKB-UniRule"/>
</dbReference>
<feature type="domain" description="Glycosyl hydrolase family 36 C-terminal" evidence="8">
    <location>
        <begin position="617"/>
        <end position="691"/>
    </location>
</feature>
<dbReference type="InterPro" id="IPR017853">
    <property type="entry name" value="GH"/>
</dbReference>
<keyword evidence="11" id="KW-1185">Reference proteome</keyword>
<feature type="binding site" evidence="7">
    <location>
        <position position="493"/>
    </location>
    <ligand>
        <name>substrate</name>
    </ligand>
</feature>
<name>I7KSQ5_9CLOT</name>
<evidence type="ECO:0000256" key="4">
    <source>
        <dbReference type="ARBA" id="ARBA00023295"/>
    </source>
</evidence>
<evidence type="ECO:0000259" key="9">
    <source>
        <dbReference type="Pfam" id="PF16875"/>
    </source>
</evidence>
<comment type="catalytic activity">
    <reaction evidence="1 5">
        <text>Hydrolysis of terminal, non-reducing alpha-D-galactose residues in alpha-D-galactosides, including galactose oligosaccharides, galactomannans and galactolipids.</text>
        <dbReference type="EC" id="3.2.1.22"/>
    </reaction>
</comment>
<evidence type="ECO:0000256" key="7">
    <source>
        <dbReference type="PIRSR" id="PIRSR005536-2"/>
    </source>
</evidence>
<dbReference type="InterPro" id="IPR038417">
    <property type="entry name" value="Alpga-gal_N_sf"/>
</dbReference>
<dbReference type="OrthoDB" id="9758822at2"/>
<dbReference type="PANTHER" id="PTHR43053:SF3">
    <property type="entry name" value="ALPHA-GALACTOSIDASE C-RELATED"/>
    <property type="match status" value="1"/>
</dbReference>
<dbReference type="InterPro" id="IPR013780">
    <property type="entry name" value="Glyco_hydro_b"/>
</dbReference>
<dbReference type="InterPro" id="IPR050985">
    <property type="entry name" value="Alpha-glycosidase_related"/>
</dbReference>
<evidence type="ECO:0000259" key="8">
    <source>
        <dbReference type="Pfam" id="PF16874"/>
    </source>
</evidence>
<protein>
    <recommendedName>
        <fullName evidence="2 5">Alpha-galactosidase</fullName>
        <ecNumber evidence="2 5">3.2.1.22</ecNumber>
    </recommendedName>
</protein>
<dbReference type="Gene3D" id="3.20.20.70">
    <property type="entry name" value="Aldolase class I"/>
    <property type="match status" value="1"/>
</dbReference>
<dbReference type="eggNOG" id="COG3345">
    <property type="taxonomic scope" value="Bacteria"/>
</dbReference>
<feature type="domain" description="Glycosyl hydrolase family 36 N-terminal" evidence="9">
    <location>
        <begin position="25"/>
        <end position="252"/>
    </location>
</feature>
<dbReference type="STRING" id="857293.CAAU_0584"/>
<dbReference type="PANTHER" id="PTHR43053">
    <property type="entry name" value="GLYCOSIDASE FAMILY 31"/>
    <property type="match status" value="1"/>
</dbReference>
<dbReference type="InterPro" id="IPR002252">
    <property type="entry name" value="Glyco_hydro_36"/>
</dbReference>
<feature type="binding site" evidence="7">
    <location>
        <position position="167"/>
    </location>
    <ligand>
        <name>substrate</name>
    </ligand>
</feature>
<dbReference type="PRINTS" id="PR00743">
    <property type="entry name" value="GLHYDRLASE36"/>
</dbReference>
<dbReference type="Proteomes" id="UP000007652">
    <property type="component" value="Unassembled WGS sequence"/>
</dbReference>
<dbReference type="Pfam" id="PF16874">
    <property type="entry name" value="Glyco_hydro_36C"/>
    <property type="match status" value="1"/>
</dbReference>
<dbReference type="InterPro" id="IPR031704">
    <property type="entry name" value="Glyco_hydro_36_N"/>
</dbReference>
<dbReference type="SUPFAM" id="SSF51445">
    <property type="entry name" value="(Trans)glycosidases"/>
    <property type="match status" value="1"/>
</dbReference>
<keyword evidence="3 5" id="KW-0378">Hydrolase</keyword>
<comment type="similarity">
    <text evidence="5">Belongs to the glycosyl hydrolase.</text>
</comment>
<sequence>MIKVLNNIFVLEGKNIQYAFGPYKGLLRHIYFGNKADEKDFEHFEIRDISSNDSSCDIAWEEYTPWGGLRYKEPAVKVRFSDGTRDLVLEYDGFAIEEDVLRIMLKDKFYPIAIFLNYKIYEEYDIIARWVDIKNLGEEDIFIEKAYSCEINIDGTGYNITNVLGHWVGEGRRFKQRLDGGKLILESRKGNTGHNNNPYFILDIDANEDKGEVYFGALEYTGNFKILVEATPYYYTRLLMGLNDFDFEYKLKPSEALILPKAYIGYTDKGYSDMSHRLHRFVRDIILPVDLRNSLRPVLFNSWEATLFNVKCDEQIELARKAKDIGCELFVVDDGWFGERNSDSAGLGDWKVNRDKFPNGLEELIHEVNRLGMDFGLWIEPEMVNPDSELYRQHPDWVYRFNNRELTTSRNQLVLNLSLNEVKKYIFNVLDGLLTNYNIKYIKWDMNRPFSEAGALNLDIKEQKMIWLLHSKAVFDLIERLRGKHKGIEIEACASGGGRMDFGVLNYFDEFWTSDNTDALDRLFIQESVSYVYPANTMRCWVTDCPNFINGRTIPLEFRFHVAMMGSLGIGGNINKWTKEEIELAKEKIKQYKEIRHIVQKGDLFRIKSILKDEIHAIQYVYQGESVVFVFKLYEKFGRKQYKVKLKGLNADKIYEVKYGDKIVRKGGAYLKNVGLELILDGDFSSQLIRLKEI</sequence>
<dbReference type="PIRSF" id="PIRSF005536">
    <property type="entry name" value="Agal"/>
    <property type="match status" value="1"/>
</dbReference>
<evidence type="ECO:0000256" key="6">
    <source>
        <dbReference type="PIRSR" id="PIRSR005536-1"/>
    </source>
</evidence>
<evidence type="ECO:0000313" key="10">
    <source>
        <dbReference type="EMBL" id="CCJ32668.1"/>
    </source>
</evidence>
<dbReference type="InterPro" id="IPR013785">
    <property type="entry name" value="Aldolase_TIM"/>
</dbReference>
<dbReference type="AlphaFoldDB" id="I7KSQ5"/>
<evidence type="ECO:0000256" key="5">
    <source>
        <dbReference type="PIRNR" id="PIRNR005536"/>
    </source>
</evidence>
<proteinExistence type="inferred from homology"/>
<dbReference type="Pfam" id="PF16875">
    <property type="entry name" value="Glyco_hydro_36N"/>
    <property type="match status" value="1"/>
</dbReference>
<organism evidence="10 11">
    <name type="scientific">Caloramator australicus RC3</name>
    <dbReference type="NCBI Taxonomy" id="857293"/>
    <lineage>
        <taxon>Bacteria</taxon>
        <taxon>Bacillati</taxon>
        <taxon>Bacillota</taxon>
        <taxon>Clostridia</taxon>
        <taxon>Eubacteriales</taxon>
        <taxon>Clostridiaceae</taxon>
        <taxon>Caloramator</taxon>
    </lineage>
</organism>
<reference evidence="10 11" key="1">
    <citation type="journal article" date="2011" name="J. Bacteriol.">
        <title>Draft genome sequence of Caloramator australicus strain RC3T, a thermoanaerobe from the Great Artesian Basin of Australia.</title>
        <authorList>
            <person name="Ogg C.D."/>
            <person name="Patel B.K.C."/>
        </authorList>
    </citation>
    <scope>NUCLEOTIDE SEQUENCE [LARGE SCALE GENOMIC DNA]</scope>
    <source>
        <strain evidence="10 11">RC3</strain>
    </source>
</reference>
<dbReference type="Pfam" id="PF02065">
    <property type="entry name" value="Melibiase"/>
    <property type="match status" value="1"/>
</dbReference>
<gene>
    <name evidence="10" type="ORF">CAAU_0584</name>
</gene>
<dbReference type="Gene3D" id="2.70.98.60">
    <property type="entry name" value="alpha-galactosidase from lactobacil brevis"/>
    <property type="match status" value="1"/>
</dbReference>
<dbReference type="CDD" id="cd14791">
    <property type="entry name" value="GH36"/>
    <property type="match status" value="1"/>
</dbReference>
<feature type="binding site" evidence="7">
    <location>
        <begin position="443"/>
        <end position="447"/>
    </location>
    <ligand>
        <name>substrate</name>
    </ligand>
</feature>
<accession>I7KSQ5</accession>
<evidence type="ECO:0000313" key="11">
    <source>
        <dbReference type="Proteomes" id="UP000007652"/>
    </source>
</evidence>
<evidence type="ECO:0000256" key="2">
    <source>
        <dbReference type="ARBA" id="ARBA00012755"/>
    </source>
</evidence>
<feature type="active site" description="Nucleophile" evidence="6">
    <location>
        <position position="445"/>
    </location>
</feature>
<feature type="binding site" evidence="7">
    <location>
        <position position="410"/>
    </location>
    <ligand>
        <name>substrate</name>
    </ligand>
</feature>
<evidence type="ECO:0000256" key="1">
    <source>
        <dbReference type="ARBA" id="ARBA00001255"/>
    </source>
</evidence>
<evidence type="ECO:0000256" key="3">
    <source>
        <dbReference type="ARBA" id="ARBA00022801"/>
    </source>
</evidence>
<feature type="binding site" evidence="7">
    <location>
        <begin position="333"/>
        <end position="334"/>
    </location>
    <ligand>
        <name>substrate</name>
    </ligand>
</feature>
<dbReference type="EC" id="3.2.1.22" evidence="2 5"/>
<dbReference type="Gene3D" id="2.60.40.1180">
    <property type="entry name" value="Golgi alpha-mannosidase II"/>
    <property type="match status" value="1"/>
</dbReference>
<dbReference type="InterPro" id="IPR031705">
    <property type="entry name" value="Glyco_hydro_36_C"/>
</dbReference>
<dbReference type="FunFam" id="3.20.20.70:FF:000118">
    <property type="entry name" value="Alpha-galactosidase"/>
    <property type="match status" value="1"/>
</dbReference>
<comment type="caution">
    <text evidence="10">The sequence shown here is derived from an EMBL/GenBank/DDBJ whole genome shotgun (WGS) entry which is preliminary data.</text>
</comment>